<comment type="caution">
    <text evidence="2">The sequence shown here is derived from an EMBL/GenBank/DDBJ whole genome shotgun (WGS) entry which is preliminary data.</text>
</comment>
<proteinExistence type="predicted"/>
<feature type="compositionally biased region" description="Basic and acidic residues" evidence="1">
    <location>
        <begin position="29"/>
        <end position="45"/>
    </location>
</feature>
<dbReference type="Proteomes" id="UP000077519">
    <property type="component" value="Unassembled WGS sequence"/>
</dbReference>
<dbReference type="RefSeq" id="WP_068427630.1">
    <property type="nucleotide sequence ID" value="NZ_LVHI01000021.1"/>
</dbReference>
<accession>A0A177YCD0</accession>
<evidence type="ECO:0000313" key="3">
    <source>
        <dbReference type="Proteomes" id="UP000077519"/>
    </source>
</evidence>
<reference evidence="2 3" key="1">
    <citation type="submission" date="2016-03" db="EMBL/GenBank/DDBJ databases">
        <title>Genome sequence of Rhodococcus kyotonensis KB10.</title>
        <authorList>
            <person name="Jeong H."/>
            <person name="Hong C.E."/>
            <person name="Jo S.H."/>
            <person name="Park J.M."/>
        </authorList>
    </citation>
    <scope>NUCLEOTIDE SEQUENCE [LARGE SCALE GENOMIC DNA]</scope>
    <source>
        <strain evidence="2 3">KB10</strain>
    </source>
</reference>
<keyword evidence="3" id="KW-1185">Reference proteome</keyword>
<protein>
    <submittedName>
        <fullName evidence="2">Autophagy-related protein 2</fullName>
    </submittedName>
</protein>
<feature type="region of interest" description="Disordered" evidence="1">
    <location>
        <begin position="1"/>
        <end position="74"/>
    </location>
</feature>
<dbReference type="AlphaFoldDB" id="A0A177YCD0"/>
<organism evidence="2 3">
    <name type="scientific">Rhodococcoides kyotonense</name>
    <dbReference type="NCBI Taxonomy" id="398843"/>
    <lineage>
        <taxon>Bacteria</taxon>
        <taxon>Bacillati</taxon>
        <taxon>Actinomycetota</taxon>
        <taxon>Actinomycetes</taxon>
        <taxon>Mycobacteriales</taxon>
        <taxon>Nocardiaceae</taxon>
        <taxon>Rhodococcoides</taxon>
    </lineage>
</organism>
<feature type="compositionally biased region" description="Basic and acidic residues" evidence="1">
    <location>
        <begin position="1"/>
        <end position="22"/>
    </location>
</feature>
<gene>
    <name evidence="2" type="ORF">A3K89_24135</name>
</gene>
<sequence>MTDTDKPVDTTVDPAEKSRGTDADTGQDVGERGEAIREFDDHLDGAGDEPSFPTPDPEDVTDHPTDPKTTTRSE</sequence>
<evidence type="ECO:0000313" key="2">
    <source>
        <dbReference type="EMBL" id="OAK53101.1"/>
    </source>
</evidence>
<name>A0A177YCD0_9NOCA</name>
<evidence type="ECO:0000256" key="1">
    <source>
        <dbReference type="SAM" id="MobiDB-lite"/>
    </source>
</evidence>
<dbReference type="EMBL" id="LVHI01000021">
    <property type="protein sequence ID" value="OAK53101.1"/>
    <property type="molecule type" value="Genomic_DNA"/>
</dbReference>
<feature type="compositionally biased region" description="Basic and acidic residues" evidence="1">
    <location>
        <begin position="60"/>
        <end position="74"/>
    </location>
</feature>